<evidence type="ECO:0000313" key="8">
    <source>
        <dbReference type="EMBL" id="AKU16756.1"/>
    </source>
</evidence>
<keyword evidence="6" id="KW-0472">Membrane</keyword>
<reference evidence="8 9" key="1">
    <citation type="submission" date="2015-03" db="EMBL/GenBank/DDBJ databases">
        <title>Luteipulveratus halotolerans sp. nov., a novel actinobacterium (Dermacoccaceae) from Sarawak, Malaysia.</title>
        <authorList>
            <person name="Juboi H."/>
            <person name="Basik A."/>
            <person name="Shamsul S.S."/>
            <person name="Arnold P."/>
            <person name="Schmitt E.K."/>
            <person name="Sanglier J.-J."/>
            <person name="Yeo T."/>
        </authorList>
    </citation>
    <scope>NUCLEOTIDE SEQUENCE [LARGE SCALE GENOMIC DNA]</scope>
    <source>
        <strain evidence="8 9">MN07-A0370</strain>
    </source>
</reference>
<gene>
    <name evidence="8" type="ORF">VV02_14230</name>
</gene>
<keyword evidence="6" id="KW-1133">Transmembrane helix</keyword>
<feature type="transmembrane region" description="Helical" evidence="6">
    <location>
        <begin position="22"/>
        <end position="42"/>
    </location>
</feature>
<dbReference type="STRING" id="571913.VV02_14230"/>
<dbReference type="CDD" id="cd02972">
    <property type="entry name" value="DsbA_family"/>
    <property type="match status" value="1"/>
</dbReference>
<evidence type="ECO:0000256" key="6">
    <source>
        <dbReference type="SAM" id="Phobius"/>
    </source>
</evidence>
<protein>
    <recommendedName>
        <fullName evidence="7">Thioredoxin-like fold domain-containing protein</fullName>
    </recommendedName>
</protein>
<keyword evidence="5" id="KW-0676">Redox-active center</keyword>
<dbReference type="SUPFAM" id="SSF52833">
    <property type="entry name" value="Thioredoxin-like"/>
    <property type="match status" value="1"/>
</dbReference>
<keyword evidence="4" id="KW-1015">Disulfide bond</keyword>
<keyword evidence="2" id="KW-0732">Signal</keyword>
<proteinExistence type="inferred from homology"/>
<sequence>MARPDASAKLAATKPKEGPPKALIAAVIAVVLVIVAGGAFLLTNPFGKLDAKGPKASVAEGNGVVMYPGKAKSGVPTVDVYEDFQCPVCGQLEKNNGKSIQQLAAAGDIKLVVHMMSFLDDNLSNDSSKRAANAGFCAADAGKFPEYHNAVFAGQPTQEGQGYTDDQLKKTFATGAGITGAAATTFTKCVDDGTYDDYVKDTEKRSNDDGINGTPAVKVDGKKLADDQVGQLIQQPNTFPAVLKAATGK</sequence>
<evidence type="ECO:0000256" key="3">
    <source>
        <dbReference type="ARBA" id="ARBA00023002"/>
    </source>
</evidence>
<evidence type="ECO:0000256" key="2">
    <source>
        <dbReference type="ARBA" id="ARBA00022729"/>
    </source>
</evidence>
<keyword evidence="9" id="KW-1185">Reference proteome</keyword>
<evidence type="ECO:0000256" key="4">
    <source>
        <dbReference type="ARBA" id="ARBA00023157"/>
    </source>
</evidence>
<dbReference type="Proteomes" id="UP000066480">
    <property type="component" value="Chromosome"/>
</dbReference>
<name>A0A0K1JJ83_9MICO</name>
<evidence type="ECO:0000256" key="5">
    <source>
        <dbReference type="ARBA" id="ARBA00023284"/>
    </source>
</evidence>
<dbReference type="InterPro" id="IPR012336">
    <property type="entry name" value="Thioredoxin-like_fold"/>
</dbReference>
<keyword evidence="6" id="KW-0812">Transmembrane</keyword>
<dbReference type="OrthoDB" id="117402at2"/>
<dbReference type="EMBL" id="CP011112">
    <property type="protein sequence ID" value="AKU16756.1"/>
    <property type="molecule type" value="Genomic_DNA"/>
</dbReference>
<evidence type="ECO:0000256" key="1">
    <source>
        <dbReference type="ARBA" id="ARBA00005791"/>
    </source>
</evidence>
<evidence type="ECO:0000313" key="9">
    <source>
        <dbReference type="Proteomes" id="UP000066480"/>
    </source>
</evidence>
<evidence type="ECO:0000259" key="7">
    <source>
        <dbReference type="Pfam" id="PF13462"/>
    </source>
</evidence>
<dbReference type="Pfam" id="PF13462">
    <property type="entry name" value="Thioredoxin_4"/>
    <property type="match status" value="1"/>
</dbReference>
<accession>A0A0K1JJ83</accession>
<dbReference type="AlphaFoldDB" id="A0A0K1JJ83"/>
<dbReference type="Gene3D" id="3.40.30.10">
    <property type="entry name" value="Glutaredoxin"/>
    <property type="match status" value="1"/>
</dbReference>
<dbReference type="InterPro" id="IPR036249">
    <property type="entry name" value="Thioredoxin-like_sf"/>
</dbReference>
<dbReference type="RefSeq" id="WP_052592426.1">
    <property type="nucleotide sequence ID" value="NZ_CP011112.1"/>
</dbReference>
<feature type="domain" description="Thioredoxin-like fold" evidence="7">
    <location>
        <begin position="70"/>
        <end position="227"/>
    </location>
</feature>
<dbReference type="GO" id="GO:0016491">
    <property type="term" value="F:oxidoreductase activity"/>
    <property type="evidence" value="ECO:0007669"/>
    <property type="project" value="UniProtKB-KW"/>
</dbReference>
<keyword evidence="3" id="KW-0560">Oxidoreductase</keyword>
<dbReference type="KEGG" id="lmoi:VV02_14230"/>
<organism evidence="8 9">
    <name type="scientific">Luteipulveratus mongoliensis</name>
    <dbReference type="NCBI Taxonomy" id="571913"/>
    <lineage>
        <taxon>Bacteria</taxon>
        <taxon>Bacillati</taxon>
        <taxon>Actinomycetota</taxon>
        <taxon>Actinomycetes</taxon>
        <taxon>Micrococcales</taxon>
        <taxon>Dermacoccaceae</taxon>
        <taxon>Luteipulveratus</taxon>
    </lineage>
</organism>
<comment type="similarity">
    <text evidence="1">Belongs to the thioredoxin family. DsbA subfamily.</text>
</comment>
<dbReference type="PANTHER" id="PTHR13887:SF14">
    <property type="entry name" value="DISULFIDE BOND FORMATION PROTEIN D"/>
    <property type="match status" value="1"/>
</dbReference>
<dbReference type="PANTHER" id="PTHR13887">
    <property type="entry name" value="GLUTATHIONE S-TRANSFERASE KAPPA"/>
    <property type="match status" value="1"/>
</dbReference>